<dbReference type="InterPro" id="IPR048489">
    <property type="entry name" value="DksA_N"/>
</dbReference>
<protein>
    <submittedName>
        <fullName evidence="3">Transcriptional regulator, TraR/DksA family</fullName>
    </submittedName>
</protein>
<accession>A0A1G6Q5Q1</accession>
<evidence type="ECO:0000313" key="4">
    <source>
        <dbReference type="Proteomes" id="UP000199467"/>
    </source>
</evidence>
<dbReference type="InterPro" id="IPR037187">
    <property type="entry name" value="DnaK_N"/>
</dbReference>
<dbReference type="GeneID" id="57608948"/>
<feature type="domain" description="Zinc finger DksA/TraR C4-type" evidence="1">
    <location>
        <begin position="91"/>
        <end position="126"/>
    </location>
</feature>
<dbReference type="PANTHER" id="PTHR33823">
    <property type="entry name" value="RNA POLYMERASE-BINDING TRANSCRIPTION FACTOR DKSA-RELATED"/>
    <property type="match status" value="1"/>
</dbReference>
<evidence type="ECO:0000259" key="1">
    <source>
        <dbReference type="Pfam" id="PF01258"/>
    </source>
</evidence>
<name>A0A1G6Q5Q1_9GAMM</name>
<dbReference type="RefSeq" id="WP_017362435.1">
    <property type="nucleotide sequence ID" value="NZ_FMZQ01000007.1"/>
</dbReference>
<dbReference type="PANTHER" id="PTHR33823:SF2">
    <property type="entry name" value="RNA POLYMERASE-BINDING TRANSCRIPTION FACTOR DKSA"/>
    <property type="match status" value="1"/>
</dbReference>
<dbReference type="InterPro" id="IPR012784">
    <property type="entry name" value="DksA_RNA_pol-bd"/>
</dbReference>
<gene>
    <name evidence="3" type="ORF">SAMN05216576_107274</name>
</gene>
<dbReference type="NCBIfam" id="TIGR02420">
    <property type="entry name" value="dksA"/>
    <property type="match status" value="1"/>
</dbReference>
<dbReference type="GO" id="GO:0008270">
    <property type="term" value="F:zinc ion binding"/>
    <property type="evidence" value="ECO:0007669"/>
    <property type="project" value="InterPro"/>
</dbReference>
<organism evidence="3 4">
    <name type="scientific">Ectopseudomonas chengduensis</name>
    <dbReference type="NCBI Taxonomy" id="489632"/>
    <lineage>
        <taxon>Bacteria</taxon>
        <taxon>Pseudomonadati</taxon>
        <taxon>Pseudomonadota</taxon>
        <taxon>Gammaproteobacteria</taxon>
        <taxon>Pseudomonadales</taxon>
        <taxon>Pseudomonadaceae</taxon>
        <taxon>Ectopseudomonas</taxon>
    </lineage>
</organism>
<dbReference type="Proteomes" id="UP000199467">
    <property type="component" value="Unassembled WGS sequence"/>
</dbReference>
<sequence length="135" mass="15666">MNEEELLRQPETEYMSPAQLEFFRALLTTQREEAFERLDKSRAELKTLETAPDEADAATIEEERQLLVRQVERNRQLLTKIDKALSWIDSGDYGWCAQTGEAIGLRRLLARPTTDLCIEAKTRQEQREMHVRSAA</sequence>
<dbReference type="PROSITE" id="PS51128">
    <property type="entry name" value="ZF_DKSA_2"/>
    <property type="match status" value="1"/>
</dbReference>
<dbReference type="Pfam" id="PF21157">
    <property type="entry name" value="DksA_N"/>
    <property type="match status" value="1"/>
</dbReference>
<dbReference type="Gene3D" id="1.20.120.910">
    <property type="entry name" value="DksA, coiled-coil domain"/>
    <property type="match status" value="1"/>
</dbReference>
<dbReference type="AlphaFoldDB" id="A0A1G6Q5Q1"/>
<evidence type="ECO:0000259" key="2">
    <source>
        <dbReference type="Pfam" id="PF21157"/>
    </source>
</evidence>
<proteinExistence type="predicted"/>
<keyword evidence="4" id="KW-1185">Reference proteome</keyword>
<dbReference type="Pfam" id="PF01258">
    <property type="entry name" value="zf-dskA_traR"/>
    <property type="match status" value="1"/>
</dbReference>
<reference evidence="4" key="1">
    <citation type="submission" date="2016-10" db="EMBL/GenBank/DDBJ databases">
        <authorList>
            <person name="Varghese N."/>
            <person name="Submissions S."/>
        </authorList>
    </citation>
    <scope>NUCLEOTIDE SEQUENCE [LARGE SCALE GENOMIC DNA]</scope>
    <source>
        <strain evidence="4">DSM 26382</strain>
    </source>
</reference>
<dbReference type="InterPro" id="IPR000962">
    <property type="entry name" value="Znf_DskA_TraR"/>
</dbReference>
<feature type="domain" description="DnaK suppressor protein DksA N-terminal" evidence="2">
    <location>
        <begin position="19"/>
        <end position="87"/>
    </location>
</feature>
<dbReference type="SUPFAM" id="SSF109635">
    <property type="entry name" value="DnaK suppressor protein DksA, alpha-hairpin domain"/>
    <property type="match status" value="1"/>
</dbReference>
<evidence type="ECO:0000313" key="3">
    <source>
        <dbReference type="EMBL" id="SDC87693.1"/>
    </source>
</evidence>
<dbReference type="SUPFAM" id="SSF57716">
    <property type="entry name" value="Glucocorticoid receptor-like (DNA-binding domain)"/>
    <property type="match status" value="1"/>
</dbReference>
<dbReference type="EMBL" id="FMZQ01000007">
    <property type="protein sequence ID" value="SDC87693.1"/>
    <property type="molecule type" value="Genomic_DNA"/>
</dbReference>